<dbReference type="InterPro" id="IPR002525">
    <property type="entry name" value="Transp_IS110-like_N"/>
</dbReference>
<name>A0ABY3VKV0_9MYCO</name>
<organism evidence="3 4">
    <name type="scientific">Mycobacterium paraterrae</name>
    <dbReference type="NCBI Taxonomy" id="577492"/>
    <lineage>
        <taxon>Bacteria</taxon>
        <taxon>Bacillati</taxon>
        <taxon>Actinomycetota</taxon>
        <taxon>Actinomycetes</taxon>
        <taxon>Mycobacteriales</taxon>
        <taxon>Mycobacteriaceae</taxon>
        <taxon>Mycobacterium</taxon>
    </lineage>
</organism>
<feature type="domain" description="Transposase IS116/IS110/IS902 C-terminal" evidence="2">
    <location>
        <begin position="224"/>
        <end position="306"/>
    </location>
</feature>
<feature type="domain" description="Transposase IS110-like N-terminal" evidence="1">
    <location>
        <begin position="4"/>
        <end position="150"/>
    </location>
</feature>
<sequence length="358" mass="39976">MIVIGVDAHKRTHTMVAVDAVGKKLAEKTVETSTTGHLAALRWAHKKFGRQVTWALEDSRAMTARLERDLLSAGDQIVLRVPSQLMARARRGSRERGKSDAIDALATARAALREPDLPVARHHVWSRELKLLVDHRDDLVQYRTAFTQRLLWRIHELDPTYQLKSRSVTWGTTQTALADWLSERSGLVTELARNELAEIIRLTPIIKGLEKRLNDCVRVSAPSLLELYGCGAVTAARIVGETADVTRFRSEAAFARYIGLAPLPDASGSTQGRVRSHRGGNRQLNAACHQIAMIQIKKGGPAEQYYRRRRADRKLHGYAISGVKRRVARTVFNRMRRDARALAVGSRATPAQAIRPAQ</sequence>
<protein>
    <submittedName>
        <fullName evidence="3">IS110 family transposase</fullName>
    </submittedName>
</protein>
<dbReference type="Proteomes" id="UP001055336">
    <property type="component" value="Chromosome"/>
</dbReference>
<proteinExistence type="predicted"/>
<reference evidence="3" key="1">
    <citation type="submission" date="2022-08" db="EMBL/GenBank/DDBJ databases">
        <title>Whole genome sequencing of non-tuberculosis mycobacteria type-strains.</title>
        <authorList>
            <person name="Igarashi Y."/>
            <person name="Osugi A."/>
            <person name="Mitarai S."/>
        </authorList>
    </citation>
    <scope>NUCLEOTIDE SEQUENCE</scope>
    <source>
        <strain evidence="3">DSM 45127</strain>
    </source>
</reference>
<accession>A0ABY3VKV0</accession>
<dbReference type="PANTHER" id="PTHR33055">
    <property type="entry name" value="TRANSPOSASE FOR INSERTION SEQUENCE ELEMENT IS1111A"/>
    <property type="match status" value="1"/>
</dbReference>
<evidence type="ECO:0000313" key="3">
    <source>
        <dbReference type="EMBL" id="UMB70048.1"/>
    </source>
</evidence>
<dbReference type="Pfam" id="PF01548">
    <property type="entry name" value="DEDD_Tnp_IS110"/>
    <property type="match status" value="1"/>
</dbReference>
<keyword evidence="4" id="KW-1185">Reference proteome</keyword>
<gene>
    <name evidence="3" type="ORF">MKK62_01435</name>
</gene>
<dbReference type="PANTHER" id="PTHR33055:SF16">
    <property type="entry name" value="TRANSPOSASE FOR INSERTION SEQUENCE ELEMENT IS1547"/>
    <property type="match status" value="1"/>
</dbReference>
<evidence type="ECO:0000259" key="1">
    <source>
        <dbReference type="Pfam" id="PF01548"/>
    </source>
</evidence>
<dbReference type="Pfam" id="PF02371">
    <property type="entry name" value="Transposase_20"/>
    <property type="match status" value="1"/>
</dbReference>
<dbReference type="InterPro" id="IPR003346">
    <property type="entry name" value="Transposase_20"/>
</dbReference>
<evidence type="ECO:0000259" key="2">
    <source>
        <dbReference type="Pfam" id="PF02371"/>
    </source>
</evidence>
<dbReference type="NCBIfam" id="NF033542">
    <property type="entry name" value="transpos_IS110"/>
    <property type="match status" value="1"/>
</dbReference>
<evidence type="ECO:0000313" key="4">
    <source>
        <dbReference type="Proteomes" id="UP001055336"/>
    </source>
</evidence>
<dbReference type="RefSeq" id="WP_240261778.1">
    <property type="nucleotide sequence ID" value="NZ_CP092488.2"/>
</dbReference>
<dbReference type="InterPro" id="IPR047650">
    <property type="entry name" value="Transpos_IS110"/>
</dbReference>
<dbReference type="EMBL" id="CP092488">
    <property type="protein sequence ID" value="UMB70048.1"/>
    <property type="molecule type" value="Genomic_DNA"/>
</dbReference>